<protein>
    <recommendedName>
        <fullName evidence="3">Leucine Rich repeat-containing protein</fullName>
    </recommendedName>
</protein>
<dbReference type="InterPro" id="IPR032675">
    <property type="entry name" value="LRR_dom_sf"/>
</dbReference>
<dbReference type="OrthoDB" id="7063346at2"/>
<dbReference type="SUPFAM" id="SSF52058">
    <property type="entry name" value="L domain-like"/>
    <property type="match status" value="1"/>
</dbReference>
<dbReference type="RefSeq" id="WP_086437796.1">
    <property type="nucleotide sequence ID" value="NZ_FXWG01000002.1"/>
</dbReference>
<sequence length="228" mass="25893">MTTEPDEFSERLKIAPDAELGVHHREKESFRGISTRQNLRTLTASAVNQDFLDEICELSNLEWLELTWPVTAETLEGLTRLTKLHRLKIDSPRNITDFTPILRLPSLTRLEIENAKHLHDLGWIRPLKNRLTFLGLDGSINTTQKLASLDPLDGFEMEELTLTNASVADKDLSPLITCRKLKRLRCAKAVSTFEGFMALADARPDLACDWFDPDAWPGRKWKGAKASR</sequence>
<keyword evidence="2" id="KW-1185">Reference proteome</keyword>
<gene>
    <name evidence="1" type="ORF">SAMN06297468_1942</name>
</gene>
<dbReference type="Gene3D" id="3.80.10.10">
    <property type="entry name" value="Ribonuclease Inhibitor"/>
    <property type="match status" value="1"/>
</dbReference>
<reference evidence="2" key="1">
    <citation type="submission" date="2017-04" db="EMBL/GenBank/DDBJ databases">
        <authorList>
            <person name="Varghese N."/>
            <person name="Submissions S."/>
        </authorList>
    </citation>
    <scope>NUCLEOTIDE SEQUENCE [LARGE SCALE GENOMIC DNA]</scope>
</reference>
<organism evidence="1 2">
    <name type="scientific">Altererythrobacter xiamenensis</name>
    <dbReference type="NCBI Taxonomy" id="1316679"/>
    <lineage>
        <taxon>Bacteria</taxon>
        <taxon>Pseudomonadati</taxon>
        <taxon>Pseudomonadota</taxon>
        <taxon>Alphaproteobacteria</taxon>
        <taxon>Sphingomonadales</taxon>
        <taxon>Erythrobacteraceae</taxon>
        <taxon>Altererythrobacter</taxon>
    </lineage>
</organism>
<evidence type="ECO:0000313" key="1">
    <source>
        <dbReference type="EMBL" id="SMQ69756.1"/>
    </source>
</evidence>
<evidence type="ECO:0008006" key="3">
    <source>
        <dbReference type="Google" id="ProtNLM"/>
    </source>
</evidence>
<dbReference type="Proteomes" id="UP000194420">
    <property type="component" value="Unassembled WGS sequence"/>
</dbReference>
<dbReference type="EMBL" id="FXWG01000002">
    <property type="protein sequence ID" value="SMQ69756.1"/>
    <property type="molecule type" value="Genomic_DNA"/>
</dbReference>
<proteinExistence type="predicted"/>
<dbReference type="AlphaFoldDB" id="A0A1Y6F5M4"/>
<evidence type="ECO:0000313" key="2">
    <source>
        <dbReference type="Proteomes" id="UP000194420"/>
    </source>
</evidence>
<name>A0A1Y6F5M4_9SPHN</name>
<accession>A0A1Y6F5M4</accession>